<evidence type="ECO:0000313" key="2">
    <source>
        <dbReference type="EMBL" id="TXS89186.1"/>
    </source>
</evidence>
<dbReference type="EMBL" id="VRYZ01000010">
    <property type="protein sequence ID" value="TXS89186.1"/>
    <property type="molecule type" value="Genomic_DNA"/>
</dbReference>
<feature type="signal peptide" evidence="1">
    <location>
        <begin position="1"/>
        <end position="29"/>
    </location>
</feature>
<accession>A0A5C8ZKS9</accession>
<dbReference type="RefSeq" id="WP_148065937.1">
    <property type="nucleotide sequence ID" value="NZ_VRYZ01000010.1"/>
</dbReference>
<dbReference type="AlphaFoldDB" id="A0A5C8ZKS9"/>
<keyword evidence="3" id="KW-1185">Reference proteome</keyword>
<reference evidence="2 3" key="1">
    <citation type="submission" date="2019-08" db="EMBL/GenBank/DDBJ databases">
        <title>Parahaliea maris sp. nov., isolated from the surface seawater.</title>
        <authorList>
            <person name="Liu Y."/>
        </authorList>
    </citation>
    <scope>NUCLEOTIDE SEQUENCE [LARGE SCALE GENOMIC DNA]</scope>
    <source>
        <strain evidence="2 3">S2-26</strain>
    </source>
</reference>
<feature type="chain" id="PRO_5023102304" evidence="1">
    <location>
        <begin position="30"/>
        <end position="287"/>
    </location>
</feature>
<organism evidence="2 3">
    <name type="scientific">Parahaliea aestuarii</name>
    <dbReference type="NCBI Taxonomy" id="1852021"/>
    <lineage>
        <taxon>Bacteria</taxon>
        <taxon>Pseudomonadati</taxon>
        <taxon>Pseudomonadota</taxon>
        <taxon>Gammaproteobacteria</taxon>
        <taxon>Cellvibrionales</taxon>
        <taxon>Halieaceae</taxon>
        <taxon>Parahaliea</taxon>
    </lineage>
</organism>
<protein>
    <submittedName>
        <fullName evidence="2">Uncharacterized protein</fullName>
    </submittedName>
</protein>
<sequence length="287" mass="32043">MTIRTLARRAGSARLTLTSLALIPALTLAGESLNKREQQAVAPFLGFYQGAFDTALSASPLDDLNINPCRDCDTHGDPLKDIYLQVATVDHSLHISFHRSPDSPAFDLLGKYCRSGVGKLKQLESRDGKGKDSGEDYRVTTATFAFDPGRCPRNIAENKAPELTLSLLENRSRGMHFAKVEIDKDLRRVTTLTAENREGERVAVKSNPADYGKDRRETRSYVYEDEMAESSYLRSDTTETRYFAIPVALNGYVGANLTWWPHKILDVEANTEEVLTRHTGVFMPVEQ</sequence>
<proteinExistence type="predicted"/>
<dbReference type="Proteomes" id="UP000321933">
    <property type="component" value="Unassembled WGS sequence"/>
</dbReference>
<gene>
    <name evidence="2" type="ORF">FVW59_18865</name>
</gene>
<evidence type="ECO:0000256" key="1">
    <source>
        <dbReference type="SAM" id="SignalP"/>
    </source>
</evidence>
<keyword evidence="1" id="KW-0732">Signal</keyword>
<evidence type="ECO:0000313" key="3">
    <source>
        <dbReference type="Proteomes" id="UP000321933"/>
    </source>
</evidence>
<name>A0A5C8ZKS9_9GAMM</name>
<dbReference type="OrthoDB" id="5727493at2"/>
<comment type="caution">
    <text evidence="2">The sequence shown here is derived from an EMBL/GenBank/DDBJ whole genome shotgun (WGS) entry which is preliminary data.</text>
</comment>